<accession>A0ABD5YMN8</accession>
<keyword evidence="3" id="KW-0560">Oxidoreductase</keyword>
<evidence type="ECO:0000256" key="1">
    <source>
        <dbReference type="ARBA" id="ARBA00007905"/>
    </source>
</evidence>
<comment type="similarity">
    <text evidence="1">Belongs to the aldo/keto reductase family.</text>
</comment>
<dbReference type="RefSeq" id="WP_248909744.1">
    <property type="nucleotide sequence ID" value="NZ_CP109979.1"/>
</dbReference>
<dbReference type="GeneID" id="76199777"/>
<dbReference type="PANTHER" id="PTHR43827">
    <property type="entry name" value="2,5-DIKETO-D-GLUCONIC ACID REDUCTASE"/>
    <property type="match status" value="1"/>
</dbReference>
<dbReference type="GO" id="GO:0016616">
    <property type="term" value="F:oxidoreductase activity, acting on the CH-OH group of donors, NAD or NADP as acceptor"/>
    <property type="evidence" value="ECO:0007669"/>
    <property type="project" value="UniProtKB-ARBA"/>
</dbReference>
<proteinExistence type="inferred from homology"/>
<dbReference type="PIRSF" id="PIRSF000097">
    <property type="entry name" value="AKR"/>
    <property type="match status" value="1"/>
</dbReference>
<evidence type="ECO:0000313" key="6">
    <source>
        <dbReference type="Proteomes" id="UP001596417"/>
    </source>
</evidence>
<dbReference type="Gene3D" id="3.20.20.100">
    <property type="entry name" value="NADP-dependent oxidoreductase domain"/>
    <property type="match status" value="1"/>
</dbReference>
<dbReference type="InterPro" id="IPR018170">
    <property type="entry name" value="Aldo/ket_reductase_CS"/>
</dbReference>
<comment type="caution">
    <text evidence="5">The sequence shown here is derived from an EMBL/GenBank/DDBJ whole genome shotgun (WGS) entry which is preliminary data.</text>
</comment>
<reference evidence="5 6" key="1">
    <citation type="journal article" date="2019" name="Int. J. Syst. Evol. Microbiol.">
        <title>The Global Catalogue of Microorganisms (GCM) 10K type strain sequencing project: providing services to taxonomists for standard genome sequencing and annotation.</title>
        <authorList>
            <consortium name="The Broad Institute Genomics Platform"/>
            <consortium name="The Broad Institute Genome Sequencing Center for Infectious Disease"/>
            <person name="Wu L."/>
            <person name="Ma J."/>
        </authorList>
    </citation>
    <scope>NUCLEOTIDE SEQUENCE [LARGE SCALE GENOMIC DNA]</scope>
    <source>
        <strain evidence="5 6">RDMS1</strain>
    </source>
</reference>
<dbReference type="Pfam" id="PF00248">
    <property type="entry name" value="Aldo_ket_red"/>
    <property type="match status" value="1"/>
</dbReference>
<evidence type="ECO:0000259" key="4">
    <source>
        <dbReference type="Pfam" id="PF00248"/>
    </source>
</evidence>
<protein>
    <submittedName>
        <fullName evidence="5">Aldo/keto reductase</fullName>
    </submittedName>
</protein>
<gene>
    <name evidence="5" type="ORF">ACFQL7_10225</name>
</gene>
<evidence type="ECO:0000313" key="5">
    <source>
        <dbReference type="EMBL" id="MFC7190192.1"/>
    </source>
</evidence>
<dbReference type="PANTHER" id="PTHR43827:SF3">
    <property type="entry name" value="NADP-DEPENDENT OXIDOREDUCTASE DOMAIN-CONTAINING PROTEIN"/>
    <property type="match status" value="1"/>
</dbReference>
<dbReference type="InterPro" id="IPR020471">
    <property type="entry name" value="AKR"/>
</dbReference>
<dbReference type="Proteomes" id="UP001596417">
    <property type="component" value="Unassembled WGS sequence"/>
</dbReference>
<dbReference type="AlphaFoldDB" id="A0ABD5YMN8"/>
<dbReference type="PRINTS" id="PR00069">
    <property type="entry name" value="ALDKETRDTASE"/>
</dbReference>
<dbReference type="PROSITE" id="PS00798">
    <property type="entry name" value="ALDOKETO_REDUCTASE_1"/>
    <property type="match status" value="1"/>
</dbReference>
<organism evidence="5 6">
    <name type="scientific">Halocatena marina</name>
    <dbReference type="NCBI Taxonomy" id="2934937"/>
    <lineage>
        <taxon>Archaea</taxon>
        <taxon>Methanobacteriati</taxon>
        <taxon>Methanobacteriota</taxon>
        <taxon>Stenosarchaea group</taxon>
        <taxon>Halobacteria</taxon>
        <taxon>Halobacteriales</taxon>
        <taxon>Natronomonadaceae</taxon>
        <taxon>Halocatena</taxon>
    </lineage>
</organism>
<dbReference type="InterPro" id="IPR036812">
    <property type="entry name" value="NAD(P)_OxRdtase_dom_sf"/>
</dbReference>
<dbReference type="SUPFAM" id="SSF51430">
    <property type="entry name" value="NAD(P)-linked oxidoreductase"/>
    <property type="match status" value="1"/>
</dbReference>
<evidence type="ECO:0000256" key="3">
    <source>
        <dbReference type="ARBA" id="ARBA00023002"/>
    </source>
</evidence>
<name>A0ABD5YMN8_9EURY</name>
<evidence type="ECO:0000256" key="2">
    <source>
        <dbReference type="ARBA" id="ARBA00022857"/>
    </source>
</evidence>
<dbReference type="EMBL" id="JBHTAX010000001">
    <property type="protein sequence ID" value="MFC7190192.1"/>
    <property type="molecule type" value="Genomic_DNA"/>
</dbReference>
<dbReference type="InterPro" id="IPR023210">
    <property type="entry name" value="NADP_OxRdtase_dom"/>
</dbReference>
<keyword evidence="2" id="KW-0521">NADP</keyword>
<keyword evidence="6" id="KW-1185">Reference proteome</keyword>
<sequence length="270" mass="30085">MDIAEPFRLGLGTYTSAGDENCTQSVATALDVGYRHVDTAQVYGNEESVGEGIRQSSVPRKDIFLATKTVHHDVPGPEYEDILQAVDGCLQRLGVETVELLYVHWPTGIYDPAVTLPAFDELYDTGTIGHIGVSNFEPHQLDEAREILDAPIFAHQVEMHPLLQQDELRAYAQRHDHTLVAYAPIARGEVFDVPELTTIADKHGVSEAQVSLAWLLEKDVVPIPKASSEAHLRENFEARSLSLDTEDIEQIDAIEQEERLIDPDRAPWNQ</sequence>
<feature type="domain" description="NADP-dependent oxidoreductase" evidence="4">
    <location>
        <begin position="9"/>
        <end position="255"/>
    </location>
</feature>